<organism evidence="1">
    <name type="scientific">marine sediment metagenome</name>
    <dbReference type="NCBI Taxonomy" id="412755"/>
    <lineage>
        <taxon>unclassified sequences</taxon>
        <taxon>metagenomes</taxon>
        <taxon>ecological metagenomes</taxon>
    </lineage>
</organism>
<comment type="caution">
    <text evidence="1">The sequence shown here is derived from an EMBL/GenBank/DDBJ whole genome shotgun (WGS) entry which is preliminary data.</text>
</comment>
<gene>
    <name evidence="1" type="ORF">S01H1_66351</name>
</gene>
<dbReference type="AlphaFoldDB" id="X0WHD8"/>
<name>X0WHD8_9ZZZZ</name>
<reference evidence="1" key="1">
    <citation type="journal article" date="2014" name="Front. Microbiol.">
        <title>High frequency of phylogenetically diverse reductive dehalogenase-homologous genes in deep subseafloor sedimentary metagenomes.</title>
        <authorList>
            <person name="Kawai M."/>
            <person name="Futagami T."/>
            <person name="Toyoda A."/>
            <person name="Takaki Y."/>
            <person name="Nishi S."/>
            <person name="Hori S."/>
            <person name="Arai W."/>
            <person name="Tsubouchi T."/>
            <person name="Morono Y."/>
            <person name="Uchiyama I."/>
            <person name="Ito T."/>
            <person name="Fujiyama A."/>
            <person name="Inagaki F."/>
            <person name="Takami H."/>
        </authorList>
    </citation>
    <scope>NUCLEOTIDE SEQUENCE</scope>
    <source>
        <strain evidence="1">Expedition CK06-06</strain>
    </source>
</reference>
<dbReference type="Gene3D" id="3.40.50.720">
    <property type="entry name" value="NAD(P)-binding Rossmann-like Domain"/>
    <property type="match status" value="1"/>
</dbReference>
<sequence>LLRIKKLLKTPILIDLRNLYEPEKVKSLGFIYEGVGRW</sequence>
<protein>
    <recommendedName>
        <fullName evidence="2">UDP-glucose/GDP-mannose dehydrogenase C-terminal domain-containing protein</fullName>
    </recommendedName>
</protein>
<evidence type="ECO:0008006" key="2">
    <source>
        <dbReference type="Google" id="ProtNLM"/>
    </source>
</evidence>
<evidence type="ECO:0000313" key="1">
    <source>
        <dbReference type="EMBL" id="GAG30080.1"/>
    </source>
</evidence>
<accession>X0WHD8</accession>
<proteinExistence type="predicted"/>
<dbReference type="EMBL" id="BARS01043868">
    <property type="protein sequence ID" value="GAG30080.1"/>
    <property type="molecule type" value="Genomic_DNA"/>
</dbReference>
<feature type="non-terminal residue" evidence="1">
    <location>
        <position position="1"/>
    </location>
</feature>